<dbReference type="Pfam" id="PF02518">
    <property type="entry name" value="HATPase_c"/>
    <property type="match status" value="1"/>
</dbReference>
<gene>
    <name evidence="5" type="ORF">MRX98_04975</name>
</gene>
<dbReference type="Pfam" id="PF13492">
    <property type="entry name" value="GAF_3"/>
    <property type="match status" value="1"/>
</dbReference>
<dbReference type="PRINTS" id="PR00344">
    <property type="entry name" value="BCTRLSENSOR"/>
</dbReference>
<dbReference type="SMART" id="SM00388">
    <property type="entry name" value="HisKA"/>
    <property type="match status" value="1"/>
</dbReference>
<comment type="catalytic activity">
    <reaction evidence="1">
        <text>ATP + protein L-histidine = ADP + protein N-phospho-L-histidine.</text>
        <dbReference type="EC" id="2.7.13.3"/>
    </reaction>
</comment>
<dbReference type="InterPro" id="IPR029016">
    <property type="entry name" value="GAF-like_dom_sf"/>
</dbReference>
<keyword evidence="6" id="KW-1185">Reference proteome</keyword>
<keyword evidence="5" id="KW-0067">ATP-binding</keyword>
<dbReference type="EMBL" id="JALJRB010000003">
    <property type="protein sequence ID" value="MCJ8499917.1"/>
    <property type="molecule type" value="Genomic_DNA"/>
</dbReference>
<dbReference type="Gene3D" id="1.10.287.130">
    <property type="match status" value="1"/>
</dbReference>
<dbReference type="InterPro" id="IPR003661">
    <property type="entry name" value="HisK_dim/P_dom"/>
</dbReference>
<dbReference type="RefSeq" id="WP_246903561.1">
    <property type="nucleotide sequence ID" value="NZ_JALJRB010000003.1"/>
</dbReference>
<dbReference type="AlphaFoldDB" id="A0AA41UIV1"/>
<reference evidence="5" key="1">
    <citation type="submission" date="2022-04" db="EMBL/GenBank/DDBJ databases">
        <title>Desulfatitalea alkaliphila sp. nov., a novel anaerobic sulfate-reducing bacterium isolated from terrestrial mud volcano, Taman Peninsula, Russia.</title>
        <authorList>
            <person name="Khomyakova M.A."/>
            <person name="Merkel A.Y."/>
            <person name="Slobodkin A.I."/>
        </authorList>
    </citation>
    <scope>NUCLEOTIDE SEQUENCE</scope>
    <source>
        <strain evidence="5">M08but</strain>
    </source>
</reference>
<dbReference type="SUPFAM" id="SSF55781">
    <property type="entry name" value="GAF domain-like"/>
    <property type="match status" value="1"/>
</dbReference>
<evidence type="ECO:0000259" key="4">
    <source>
        <dbReference type="PROSITE" id="PS50109"/>
    </source>
</evidence>
<dbReference type="PANTHER" id="PTHR43065:SF42">
    <property type="entry name" value="TWO-COMPONENT SENSOR PPRA"/>
    <property type="match status" value="1"/>
</dbReference>
<dbReference type="EC" id="2.7.13.3" evidence="2"/>
<dbReference type="InterPro" id="IPR036097">
    <property type="entry name" value="HisK_dim/P_sf"/>
</dbReference>
<accession>A0AA41UIV1</accession>
<dbReference type="Proteomes" id="UP001165427">
    <property type="component" value="Unassembled WGS sequence"/>
</dbReference>
<dbReference type="Gene3D" id="3.30.450.40">
    <property type="match status" value="1"/>
</dbReference>
<dbReference type="InterPro" id="IPR003594">
    <property type="entry name" value="HATPase_dom"/>
</dbReference>
<dbReference type="GO" id="GO:0005524">
    <property type="term" value="F:ATP binding"/>
    <property type="evidence" value="ECO:0007669"/>
    <property type="project" value="UniProtKB-KW"/>
</dbReference>
<evidence type="ECO:0000256" key="2">
    <source>
        <dbReference type="ARBA" id="ARBA00012438"/>
    </source>
</evidence>
<dbReference type="PROSITE" id="PS50109">
    <property type="entry name" value="HIS_KIN"/>
    <property type="match status" value="1"/>
</dbReference>
<dbReference type="SUPFAM" id="SSF55874">
    <property type="entry name" value="ATPase domain of HSP90 chaperone/DNA topoisomerase II/histidine kinase"/>
    <property type="match status" value="1"/>
</dbReference>
<comment type="caution">
    <text evidence="5">The sequence shown here is derived from an EMBL/GenBank/DDBJ whole genome shotgun (WGS) entry which is preliminary data.</text>
</comment>
<keyword evidence="5" id="KW-0547">Nucleotide-binding</keyword>
<protein>
    <recommendedName>
        <fullName evidence="2">histidine kinase</fullName>
        <ecNumber evidence="2">2.7.13.3</ecNumber>
    </recommendedName>
</protein>
<dbReference type="CDD" id="cd00082">
    <property type="entry name" value="HisKA"/>
    <property type="match status" value="1"/>
</dbReference>
<name>A0AA41UIV1_9BACT</name>
<evidence type="ECO:0000256" key="1">
    <source>
        <dbReference type="ARBA" id="ARBA00000085"/>
    </source>
</evidence>
<keyword evidence="3" id="KW-0597">Phosphoprotein</keyword>
<evidence type="ECO:0000256" key="3">
    <source>
        <dbReference type="ARBA" id="ARBA00022553"/>
    </source>
</evidence>
<evidence type="ECO:0000313" key="5">
    <source>
        <dbReference type="EMBL" id="MCJ8499917.1"/>
    </source>
</evidence>
<proteinExistence type="predicted"/>
<evidence type="ECO:0000313" key="6">
    <source>
        <dbReference type="Proteomes" id="UP001165427"/>
    </source>
</evidence>
<dbReference type="Gene3D" id="3.30.565.10">
    <property type="entry name" value="Histidine kinase-like ATPase, C-terminal domain"/>
    <property type="match status" value="1"/>
</dbReference>
<feature type="domain" description="Histidine kinase" evidence="4">
    <location>
        <begin position="223"/>
        <end position="443"/>
    </location>
</feature>
<dbReference type="InterPro" id="IPR003018">
    <property type="entry name" value="GAF"/>
</dbReference>
<dbReference type="SUPFAM" id="SSF47384">
    <property type="entry name" value="Homodimeric domain of signal transducing histidine kinase"/>
    <property type="match status" value="1"/>
</dbReference>
<dbReference type="PANTHER" id="PTHR43065">
    <property type="entry name" value="SENSOR HISTIDINE KINASE"/>
    <property type="match status" value="1"/>
</dbReference>
<dbReference type="SMART" id="SM00387">
    <property type="entry name" value="HATPase_c"/>
    <property type="match status" value="1"/>
</dbReference>
<organism evidence="5 6">
    <name type="scientific">Desulfatitalea alkaliphila</name>
    <dbReference type="NCBI Taxonomy" id="2929485"/>
    <lineage>
        <taxon>Bacteria</taxon>
        <taxon>Pseudomonadati</taxon>
        <taxon>Thermodesulfobacteriota</taxon>
        <taxon>Desulfobacteria</taxon>
        <taxon>Desulfobacterales</taxon>
        <taxon>Desulfosarcinaceae</taxon>
        <taxon>Desulfatitalea</taxon>
    </lineage>
</organism>
<dbReference type="InterPro" id="IPR036890">
    <property type="entry name" value="HATPase_C_sf"/>
</dbReference>
<sequence length="452" mass="49999">MPDRIAFSEQESAHVGEGHEVSRRFIRNAIEMALSCGDYQKEIDTRCTPANVLGKTIKRVRSLVRFEAAAIYLVDEHTSDLQYVAGWPKHHKAVVADEMEFLIDNGFVAWALRERRGITIYSRDGSRQILLHVLATYNRIRGLLVGIFPVDLRHLPEASLEILSIVLRNAANALESLELYGMLGDEKLRLERMVEEKTATVIGYEKQLMQRQKAEAIAVLAGGIAHQYNNALTGLIGNLDLLEMVGGQVPELMKHIERLRPIAQRMSGLTNQMLAYAQGGMAQPSVVPVRKLIQDVASAIRRILKPTTRLRIELPEDEKLLVRVDVTQMQMVLLAVVGNADEALEGSGEIEVIGWRATSKEKVQRRNTDGCEMVCIQVKDNGVGMDAETLQRVCEPFFSTKAVGRGLGMAAAQGVVKHHGGWMEMDSACGQGTRVCICLPIARGAVSTQIIS</sequence>
<dbReference type="GO" id="GO:0000155">
    <property type="term" value="F:phosphorelay sensor kinase activity"/>
    <property type="evidence" value="ECO:0007669"/>
    <property type="project" value="InterPro"/>
</dbReference>
<dbReference type="InterPro" id="IPR004358">
    <property type="entry name" value="Sig_transdc_His_kin-like_C"/>
</dbReference>
<dbReference type="InterPro" id="IPR005467">
    <property type="entry name" value="His_kinase_dom"/>
</dbReference>